<keyword evidence="2" id="KW-0349">Heme</keyword>
<feature type="domain" description="Cytochrome b5 heme-binding" evidence="8">
    <location>
        <begin position="9"/>
        <end position="104"/>
    </location>
</feature>
<dbReference type="PANTHER" id="PTHR10281:SF72">
    <property type="entry name" value="NEUDESIN"/>
    <property type="match status" value="1"/>
</dbReference>
<evidence type="ECO:0000313" key="10">
    <source>
        <dbReference type="Proteomes" id="UP000815325"/>
    </source>
</evidence>
<dbReference type="InterPro" id="IPR036400">
    <property type="entry name" value="Cyt_B5-like_heme/steroid_sf"/>
</dbReference>
<reference evidence="9" key="1">
    <citation type="submission" date="2017-08" db="EMBL/GenBank/DDBJ databases">
        <authorList>
            <person name="Polle J.E."/>
            <person name="Barry K."/>
            <person name="Cushman J."/>
            <person name="Schmutz J."/>
            <person name="Tran D."/>
            <person name="Hathwaick L.T."/>
            <person name="Yim W.C."/>
            <person name="Jenkins J."/>
            <person name="Mckie-Krisberg Z.M."/>
            <person name="Prochnik S."/>
            <person name="Lindquist E."/>
            <person name="Dockter R.B."/>
            <person name="Adam C."/>
            <person name="Molina H."/>
            <person name="Bunkerborg J."/>
            <person name="Jin E."/>
            <person name="Buchheim M."/>
            <person name="Magnuson J."/>
        </authorList>
    </citation>
    <scope>NUCLEOTIDE SEQUENCE</scope>
    <source>
        <strain evidence="9">CCAP 19/18</strain>
    </source>
</reference>
<dbReference type="EMBL" id="MU070216">
    <property type="protein sequence ID" value="KAF5829004.1"/>
    <property type="molecule type" value="Genomic_DNA"/>
</dbReference>
<comment type="similarity">
    <text evidence="7">Belongs to the cytochrome b5 family. MAPR subfamily.</text>
</comment>
<dbReference type="PANTHER" id="PTHR10281">
    <property type="entry name" value="MEMBRANE-ASSOCIATED PROGESTERONE RECEPTOR COMPONENT-RELATED"/>
    <property type="match status" value="1"/>
</dbReference>
<evidence type="ECO:0000256" key="3">
    <source>
        <dbReference type="ARBA" id="ARBA00022665"/>
    </source>
</evidence>
<dbReference type="SMART" id="SM01117">
    <property type="entry name" value="Cyt-b5"/>
    <property type="match status" value="1"/>
</dbReference>
<dbReference type="Gene3D" id="3.10.120.10">
    <property type="entry name" value="Cytochrome b5-like heme/steroid binding domain"/>
    <property type="match status" value="1"/>
</dbReference>
<name>A0ABQ7G331_DUNSA</name>
<comment type="subcellular location">
    <subcellularLocation>
        <location evidence="1">Endoplasmic reticulum</location>
    </subcellularLocation>
</comment>
<evidence type="ECO:0000259" key="8">
    <source>
        <dbReference type="SMART" id="SM01117"/>
    </source>
</evidence>
<evidence type="ECO:0000256" key="7">
    <source>
        <dbReference type="ARBA" id="ARBA00038357"/>
    </source>
</evidence>
<dbReference type="Pfam" id="PF00173">
    <property type="entry name" value="Cyt-b5"/>
    <property type="match status" value="1"/>
</dbReference>
<keyword evidence="3" id="KW-0446">Lipid-binding</keyword>
<dbReference type="InterPro" id="IPR001199">
    <property type="entry name" value="Cyt_B5-like_heme/steroid-bd"/>
</dbReference>
<protein>
    <submittedName>
        <fullName evidence="9">Cytochrome b5-like heme/steroid binding domain-containing protein</fullName>
    </submittedName>
</protein>
<evidence type="ECO:0000313" key="9">
    <source>
        <dbReference type="EMBL" id="KAF5829004.1"/>
    </source>
</evidence>
<gene>
    <name evidence="9" type="ORF">DUNSADRAFT_16708</name>
</gene>
<keyword evidence="6" id="KW-0408">Iron</keyword>
<keyword evidence="3" id="KW-0754">Steroid-binding</keyword>
<keyword evidence="5" id="KW-0256">Endoplasmic reticulum</keyword>
<dbReference type="Proteomes" id="UP000815325">
    <property type="component" value="Unassembled WGS sequence"/>
</dbReference>
<organism evidence="9 10">
    <name type="scientific">Dunaliella salina</name>
    <name type="common">Green alga</name>
    <name type="synonym">Protococcus salinus</name>
    <dbReference type="NCBI Taxonomy" id="3046"/>
    <lineage>
        <taxon>Eukaryota</taxon>
        <taxon>Viridiplantae</taxon>
        <taxon>Chlorophyta</taxon>
        <taxon>core chlorophytes</taxon>
        <taxon>Chlorophyceae</taxon>
        <taxon>CS clade</taxon>
        <taxon>Chlamydomonadales</taxon>
        <taxon>Dunaliellaceae</taxon>
        <taxon>Dunaliella</taxon>
    </lineage>
</organism>
<evidence type="ECO:0000256" key="2">
    <source>
        <dbReference type="ARBA" id="ARBA00022617"/>
    </source>
</evidence>
<evidence type="ECO:0000256" key="1">
    <source>
        <dbReference type="ARBA" id="ARBA00004240"/>
    </source>
</evidence>
<dbReference type="SUPFAM" id="SSF55856">
    <property type="entry name" value="Cytochrome b5-like heme/steroid binding domain"/>
    <property type="match status" value="1"/>
</dbReference>
<evidence type="ECO:0000256" key="4">
    <source>
        <dbReference type="ARBA" id="ARBA00022723"/>
    </source>
</evidence>
<proteinExistence type="inferred from homology"/>
<evidence type="ECO:0000256" key="5">
    <source>
        <dbReference type="ARBA" id="ARBA00022824"/>
    </source>
</evidence>
<dbReference type="InterPro" id="IPR050577">
    <property type="entry name" value="MAPR/NEUFC/NENF-like"/>
</dbReference>
<evidence type="ECO:0000256" key="6">
    <source>
        <dbReference type="ARBA" id="ARBA00023004"/>
    </source>
</evidence>
<accession>A0ABQ7G331</accession>
<keyword evidence="10" id="KW-1185">Reference proteome</keyword>
<keyword evidence="4" id="KW-0479">Metal-binding</keyword>
<comment type="caution">
    <text evidence="9">The sequence shown here is derived from an EMBL/GenBank/DDBJ whole genome shotgun (WGS) entry which is preliminary data.</text>
</comment>
<sequence>MVSTDTHSFSFEELQKYNGEEGRPVYVSVQRTVYDMSSGATFYGPGGPYHIFAGHECSRALAKMKIDESELNDNIEDCSEKERQTLQDWVRKFVSKYPIVGVLRD</sequence>